<organism evidence="1 2">
    <name type="scientific">Mucilaginibacter conchicola</name>
    <dbReference type="NCBI Taxonomy" id="2303333"/>
    <lineage>
        <taxon>Bacteria</taxon>
        <taxon>Pseudomonadati</taxon>
        <taxon>Bacteroidota</taxon>
        <taxon>Sphingobacteriia</taxon>
        <taxon>Sphingobacteriales</taxon>
        <taxon>Sphingobacteriaceae</taxon>
        <taxon>Mucilaginibacter</taxon>
    </lineage>
</organism>
<dbReference type="EMBL" id="QWDC01000009">
    <property type="protein sequence ID" value="RFZ89916.1"/>
    <property type="molecule type" value="Genomic_DNA"/>
</dbReference>
<gene>
    <name evidence="1" type="ORF">D0C36_24035</name>
</gene>
<sequence>MAIADSFSTFILKRYLCLEDDYLVKFGQNVQKGSLMAKIPVLPFWQQLTFGQKLLAILKRSWKPTDAEFEKAAQETFLREVFGKEEDFGMVLYDINLLHHYRQWDFDSLTEGDLEKFEGLQSLRVLLSVKNWTVTSDYLHLSLWEILPDMCVNLIPISFYIPVTSIRYCLELQENFTFNSIRKASHPLADDIISYLYEVLGIQQKIANGFYNLMILMDKVRREKADVSFMTHEIDCLTIIDSTINYLKATIEKGVLLLALTCEIKNLDGYKTHRQKLSALERNVPLKVKNQPYYQFIWNQIQSDELLELNNLRSGINHKKGISKVQPHSFVNKSFEETALWELFMLLKRQHQINTLTLIGTLAILADDLISRRPPTEEDEIYLNKLIAVGKPAYEKLFEKYVENGGF</sequence>
<accession>A0A372NLT0</accession>
<dbReference type="RefSeq" id="WP_117394287.1">
    <property type="nucleotide sequence ID" value="NZ_QWDC01000009.1"/>
</dbReference>
<reference evidence="1 2" key="1">
    <citation type="submission" date="2018-08" db="EMBL/GenBank/DDBJ databases">
        <title>Mucilaginibacter sp. MYSH2.</title>
        <authorList>
            <person name="Seo T."/>
        </authorList>
    </citation>
    <scope>NUCLEOTIDE SEQUENCE [LARGE SCALE GENOMIC DNA]</scope>
    <source>
        <strain evidence="1 2">MYSH2</strain>
    </source>
</reference>
<evidence type="ECO:0000313" key="1">
    <source>
        <dbReference type="EMBL" id="RFZ89916.1"/>
    </source>
</evidence>
<evidence type="ECO:0000313" key="2">
    <source>
        <dbReference type="Proteomes" id="UP000264217"/>
    </source>
</evidence>
<protein>
    <submittedName>
        <fullName evidence="1">Uncharacterized protein</fullName>
    </submittedName>
</protein>
<proteinExistence type="predicted"/>
<name>A0A372NLT0_9SPHI</name>
<dbReference type="AlphaFoldDB" id="A0A372NLT0"/>
<comment type="caution">
    <text evidence="1">The sequence shown here is derived from an EMBL/GenBank/DDBJ whole genome shotgun (WGS) entry which is preliminary data.</text>
</comment>
<dbReference type="Proteomes" id="UP000264217">
    <property type="component" value="Unassembled WGS sequence"/>
</dbReference>
<keyword evidence="2" id="KW-1185">Reference proteome</keyword>
<dbReference type="OrthoDB" id="793180at2"/>